<evidence type="ECO:0000313" key="2">
    <source>
        <dbReference type="Proteomes" id="UP000296049"/>
    </source>
</evidence>
<gene>
    <name evidence="1" type="ORF">Anapl_18097</name>
</gene>
<dbReference type="Proteomes" id="UP000296049">
    <property type="component" value="Unassembled WGS sequence"/>
</dbReference>
<name>R0JBS9_ANAPL</name>
<evidence type="ECO:0000313" key="1">
    <source>
        <dbReference type="EMBL" id="EOA94396.1"/>
    </source>
</evidence>
<protein>
    <submittedName>
        <fullName evidence="1">Uncharacterized protein</fullName>
    </submittedName>
</protein>
<keyword evidence="2" id="KW-1185">Reference proteome</keyword>
<sequence>MYKDATNWIGQDQCVEGGWIRKDAVSESSLLGGVCARGEGKVVGGKGKSRHKYPFCISDHTDWSENGNLWVYDRQRLETVGLHPGAPLPNDEEENLRVLVAMGQSHPNGQLHWQIKVFQQMLRSENHLFTPKSADSMPLPPFSLCDVVAISMSYLRSPRMAELQLASAGTASGQCCLLVMANNFDAEPVSSSLHWLLPPAAPSLDWCMRPQRVQAERAVAVLGWVPGTMSPAGLGTSGFGPAGRWYEPEVPRSEVLWARQSCRDTGNLALTPAELMEIRAMNIIASETCAPLPYFKSANTGDLLSENDPCSSCLPLVPVVLAVTPCPPAPRVAGQWQHCLDKLQAKAASRGPCWQCPQLPAAPTLPSQPPESIRNQSVGMAAACLQLPELAAGCRNDVTHSEHGNAGWVLTSDPPLAVLQSARASNKTQDQTISSDIEVLHLRCLSLAVYEK</sequence>
<proteinExistence type="predicted"/>
<dbReference type="AlphaFoldDB" id="R0JBS9"/>
<accession>R0JBS9</accession>
<organism evidence="1 2">
    <name type="scientific">Anas platyrhynchos</name>
    <name type="common">Mallard</name>
    <name type="synonym">Anas boschas</name>
    <dbReference type="NCBI Taxonomy" id="8839"/>
    <lineage>
        <taxon>Eukaryota</taxon>
        <taxon>Metazoa</taxon>
        <taxon>Chordata</taxon>
        <taxon>Craniata</taxon>
        <taxon>Vertebrata</taxon>
        <taxon>Euteleostomi</taxon>
        <taxon>Archelosauria</taxon>
        <taxon>Archosauria</taxon>
        <taxon>Dinosauria</taxon>
        <taxon>Saurischia</taxon>
        <taxon>Theropoda</taxon>
        <taxon>Coelurosauria</taxon>
        <taxon>Aves</taxon>
        <taxon>Neognathae</taxon>
        <taxon>Galloanserae</taxon>
        <taxon>Anseriformes</taxon>
        <taxon>Anatidae</taxon>
        <taxon>Anatinae</taxon>
        <taxon>Anas</taxon>
    </lineage>
</organism>
<dbReference type="EMBL" id="KB744795">
    <property type="protein sequence ID" value="EOA94396.1"/>
    <property type="molecule type" value="Genomic_DNA"/>
</dbReference>
<reference evidence="2" key="1">
    <citation type="journal article" date="2013" name="Nat. Genet.">
        <title>The duck genome and transcriptome provide insight into an avian influenza virus reservoir species.</title>
        <authorList>
            <person name="Huang Y."/>
            <person name="Li Y."/>
            <person name="Burt D.W."/>
            <person name="Chen H."/>
            <person name="Zhang Y."/>
            <person name="Qian W."/>
            <person name="Kim H."/>
            <person name="Gan S."/>
            <person name="Zhao Y."/>
            <person name="Li J."/>
            <person name="Yi K."/>
            <person name="Feng H."/>
            <person name="Zhu P."/>
            <person name="Li B."/>
            <person name="Liu Q."/>
            <person name="Fairley S."/>
            <person name="Magor K.E."/>
            <person name="Du Z."/>
            <person name="Hu X."/>
            <person name="Goodman L."/>
            <person name="Tafer H."/>
            <person name="Vignal A."/>
            <person name="Lee T."/>
            <person name="Kim K.W."/>
            <person name="Sheng Z."/>
            <person name="An Y."/>
            <person name="Searle S."/>
            <person name="Herrero J."/>
            <person name="Groenen M.A."/>
            <person name="Crooijmans R.P."/>
            <person name="Faraut T."/>
            <person name="Cai Q."/>
            <person name="Webster R.G."/>
            <person name="Aldridge J.R."/>
            <person name="Warren W.C."/>
            <person name="Bartschat S."/>
            <person name="Kehr S."/>
            <person name="Marz M."/>
            <person name="Stadler P.F."/>
            <person name="Smith J."/>
            <person name="Kraus R.H."/>
            <person name="Zhao Y."/>
            <person name="Ren L."/>
            <person name="Fei J."/>
            <person name="Morisson M."/>
            <person name="Kaiser P."/>
            <person name="Griffin D.K."/>
            <person name="Rao M."/>
            <person name="Pitel F."/>
            <person name="Wang J."/>
            <person name="Li N."/>
        </authorList>
    </citation>
    <scope>NUCLEOTIDE SEQUENCE [LARGE SCALE GENOMIC DNA]</scope>
</reference>